<evidence type="ECO:0000256" key="1">
    <source>
        <dbReference type="ARBA" id="ARBA00001933"/>
    </source>
</evidence>
<dbReference type="InterPro" id="IPR005814">
    <property type="entry name" value="Aminotrans_3"/>
</dbReference>
<keyword evidence="2 3" id="KW-0663">Pyridoxal phosphate</keyword>
<evidence type="ECO:0000256" key="3">
    <source>
        <dbReference type="RuleBase" id="RU003560"/>
    </source>
</evidence>
<dbReference type="InterPro" id="IPR049704">
    <property type="entry name" value="Aminotrans_3_PPA_site"/>
</dbReference>
<keyword evidence="4" id="KW-0032">Aminotransferase</keyword>
<proteinExistence type="inferred from homology"/>
<organism evidence="4 5">
    <name type="scientific">Bifidobacterium goeldii</name>
    <dbReference type="NCBI Taxonomy" id="2306975"/>
    <lineage>
        <taxon>Bacteria</taxon>
        <taxon>Bacillati</taxon>
        <taxon>Actinomycetota</taxon>
        <taxon>Actinomycetes</taxon>
        <taxon>Bifidobacteriales</taxon>
        <taxon>Bifidobacteriaceae</taxon>
        <taxon>Bifidobacterium</taxon>
    </lineage>
</organism>
<dbReference type="InterPro" id="IPR015424">
    <property type="entry name" value="PyrdxlP-dep_Trfase"/>
</dbReference>
<dbReference type="OrthoDB" id="9801052at2"/>
<dbReference type="Gene3D" id="3.90.1150.10">
    <property type="entry name" value="Aspartate Aminotransferase, domain 1"/>
    <property type="match status" value="1"/>
</dbReference>
<sequence>MPSDTNNAQCCNTPSEAESLIRRDSNVIAAAEKVRFFNRPVVGGRGSLYTSADGEELIDLSATWTAAGLGYAHPLVREAVDEVLRNCPGMGIGSVINPQCLKLAQSLLAITDSTGYDRVVDDRRVYFGHSGSDANDVALRLCRKASVQHGGGRRVLAFEHSYHGGFGEALGLSGVQVEGGARRDDCVTFLPYPDPVHPHTPGATASEERDYCLAAVRVALEVGDAACLIVEAILSDGGMIVPPDGFLQGLRELCSEYTVPMICDEVKVGLGRPGTTYAYQHEGIHPDVVTIGKTLGSGLPISAIIGPASILDCAPGSALLTMGGNPVCAAAANAFLQVLAVDDLADKAASDGEESREFLAEAIADESEQTRAHVVDIRGRGLAMAVELTDPDHPGDRTAAERFAEKVCFRANQLGVVLYYVGGHVLEITPALTIDAMTLRRALALVVQAIVDVTAGAVSDDEIHGFGGW</sequence>
<keyword evidence="4" id="KW-0808">Transferase</keyword>
<dbReference type="AlphaFoldDB" id="A0A430FHA4"/>
<dbReference type="GO" id="GO:0008483">
    <property type="term" value="F:transaminase activity"/>
    <property type="evidence" value="ECO:0007669"/>
    <property type="project" value="UniProtKB-KW"/>
</dbReference>
<evidence type="ECO:0000313" key="5">
    <source>
        <dbReference type="Proteomes" id="UP000287533"/>
    </source>
</evidence>
<comment type="caution">
    <text evidence="4">The sequence shown here is derived from an EMBL/GenBank/DDBJ whole genome shotgun (WGS) entry which is preliminary data.</text>
</comment>
<evidence type="ECO:0000313" key="4">
    <source>
        <dbReference type="EMBL" id="RSX52171.1"/>
    </source>
</evidence>
<dbReference type="EMBL" id="QXGL01000005">
    <property type="protein sequence ID" value="RSX52171.1"/>
    <property type="molecule type" value="Genomic_DNA"/>
</dbReference>
<dbReference type="Proteomes" id="UP000287533">
    <property type="component" value="Unassembled WGS sequence"/>
</dbReference>
<comment type="similarity">
    <text evidence="3">Belongs to the class-III pyridoxal-phosphate-dependent aminotransferase family.</text>
</comment>
<dbReference type="Gene3D" id="3.40.640.10">
    <property type="entry name" value="Type I PLP-dependent aspartate aminotransferase-like (Major domain)"/>
    <property type="match status" value="1"/>
</dbReference>
<comment type="cofactor">
    <cofactor evidence="1">
        <name>pyridoxal 5'-phosphate</name>
        <dbReference type="ChEBI" id="CHEBI:597326"/>
    </cofactor>
</comment>
<dbReference type="SUPFAM" id="SSF53383">
    <property type="entry name" value="PLP-dependent transferases"/>
    <property type="match status" value="1"/>
</dbReference>
<dbReference type="RefSeq" id="WP_125981640.1">
    <property type="nucleotide sequence ID" value="NZ_QXGL01000005.1"/>
</dbReference>
<dbReference type="CDD" id="cd00610">
    <property type="entry name" value="OAT_like"/>
    <property type="match status" value="1"/>
</dbReference>
<dbReference type="GO" id="GO:0030170">
    <property type="term" value="F:pyridoxal phosphate binding"/>
    <property type="evidence" value="ECO:0007669"/>
    <property type="project" value="InterPro"/>
</dbReference>
<gene>
    <name evidence="4" type="ORF">D2E25_1582</name>
</gene>
<dbReference type="GO" id="GO:0042802">
    <property type="term" value="F:identical protein binding"/>
    <property type="evidence" value="ECO:0007669"/>
    <property type="project" value="TreeGrafter"/>
</dbReference>
<name>A0A430FHA4_9BIFI</name>
<evidence type="ECO:0000256" key="2">
    <source>
        <dbReference type="ARBA" id="ARBA00022898"/>
    </source>
</evidence>
<reference evidence="4 5" key="1">
    <citation type="submission" date="2018-09" db="EMBL/GenBank/DDBJ databases">
        <title>Characterization of the phylogenetic diversity of five novel species belonging to the genus Bifidobacterium.</title>
        <authorList>
            <person name="Lugli G.A."/>
            <person name="Duranti S."/>
            <person name="Milani C."/>
        </authorList>
    </citation>
    <scope>NUCLEOTIDE SEQUENCE [LARGE SCALE GENOMIC DNA]</scope>
    <source>
        <strain evidence="4 5">2034B</strain>
    </source>
</reference>
<accession>A0A430FHA4</accession>
<dbReference type="Pfam" id="PF00202">
    <property type="entry name" value="Aminotran_3"/>
    <property type="match status" value="1"/>
</dbReference>
<protein>
    <submittedName>
        <fullName evidence="4">Aminotransferase class III</fullName>
    </submittedName>
</protein>
<dbReference type="InterPro" id="IPR050103">
    <property type="entry name" value="Class-III_PLP-dep_AT"/>
</dbReference>
<dbReference type="PROSITE" id="PS00600">
    <property type="entry name" value="AA_TRANSFER_CLASS_3"/>
    <property type="match status" value="1"/>
</dbReference>
<dbReference type="PIRSF" id="PIRSF000521">
    <property type="entry name" value="Transaminase_4ab_Lys_Orn"/>
    <property type="match status" value="1"/>
</dbReference>
<dbReference type="InterPro" id="IPR015421">
    <property type="entry name" value="PyrdxlP-dep_Trfase_major"/>
</dbReference>
<dbReference type="PANTHER" id="PTHR11986">
    <property type="entry name" value="AMINOTRANSFERASE CLASS III"/>
    <property type="match status" value="1"/>
</dbReference>
<keyword evidence="5" id="KW-1185">Reference proteome</keyword>
<dbReference type="InterPro" id="IPR015422">
    <property type="entry name" value="PyrdxlP-dep_Trfase_small"/>
</dbReference>